<protein>
    <submittedName>
        <fullName evidence="1">Uncharacterized protein</fullName>
    </submittedName>
</protein>
<dbReference type="Proteomes" id="UP000191931">
    <property type="component" value="Unassembled WGS sequence"/>
</dbReference>
<reference evidence="1 2" key="1">
    <citation type="submission" date="2017-03" db="EMBL/GenBank/DDBJ databases">
        <authorList>
            <person name="Afonso C.L."/>
            <person name="Miller P.J."/>
            <person name="Scott M.A."/>
            <person name="Spackman E."/>
            <person name="Goraichik I."/>
            <person name="Dimitrov K.M."/>
            <person name="Suarez D.L."/>
            <person name="Swayne D.E."/>
        </authorList>
    </citation>
    <scope>NUCLEOTIDE SEQUENCE [LARGE SCALE GENOMIC DNA]</scope>
    <source>
        <strain evidence="1">PRJEB14757</strain>
    </source>
</reference>
<dbReference type="EMBL" id="FWEV01000336">
    <property type="protein sequence ID" value="SLM33108.1"/>
    <property type="molecule type" value="Genomic_DNA"/>
</dbReference>
<evidence type="ECO:0000313" key="2">
    <source>
        <dbReference type="Proteomes" id="UP000191931"/>
    </source>
</evidence>
<name>A0A1W1HL82_9BACT</name>
<evidence type="ECO:0000313" key="1">
    <source>
        <dbReference type="EMBL" id="SLM33108.1"/>
    </source>
</evidence>
<proteinExistence type="predicted"/>
<organism evidence="1 2">
    <name type="scientific">Desulfamplus magnetovallimortis</name>
    <dbReference type="NCBI Taxonomy" id="1246637"/>
    <lineage>
        <taxon>Bacteria</taxon>
        <taxon>Pseudomonadati</taxon>
        <taxon>Thermodesulfobacteriota</taxon>
        <taxon>Desulfobacteria</taxon>
        <taxon>Desulfobacterales</taxon>
        <taxon>Desulfobacteraceae</taxon>
        <taxon>Desulfamplus</taxon>
    </lineage>
</organism>
<dbReference type="STRING" id="1246637.MTBBW1_90010"/>
<sequence>MPAELIKKTLRGTDLLSINWKKEFAFIQPDELITITVSKIEEIKNQDDSIKVKEKHKISDTKKNYAKIAEEFKRIMTPEVSSIFENASKDFRDGVDESFDYRNNQSL</sequence>
<accession>A0A1W1HL82</accession>
<dbReference type="AlphaFoldDB" id="A0A1W1HL82"/>
<keyword evidence="2" id="KW-1185">Reference proteome</keyword>
<dbReference type="RefSeq" id="WP_080798656.1">
    <property type="nucleotide sequence ID" value="NZ_LT828540.1"/>
</dbReference>
<gene>
    <name evidence="1" type="ORF">MTBBW1_90010</name>
</gene>